<gene>
    <name evidence="3" type="ORF">D187_005146</name>
</gene>
<evidence type="ECO:0000313" key="4">
    <source>
        <dbReference type="Proteomes" id="UP000011682"/>
    </source>
</evidence>
<proteinExistence type="predicted"/>
<feature type="chain" id="PRO_5004555642" description="Outer membrane protein beta-barrel domain-containing protein" evidence="2">
    <location>
        <begin position="25"/>
        <end position="308"/>
    </location>
</feature>
<feature type="region of interest" description="Disordered" evidence="1">
    <location>
        <begin position="23"/>
        <end position="97"/>
    </location>
</feature>
<evidence type="ECO:0000313" key="3">
    <source>
        <dbReference type="EMBL" id="EPX64013.1"/>
    </source>
</evidence>
<keyword evidence="2" id="KW-0732">Signal</keyword>
<dbReference type="EMBL" id="ANAH02000004">
    <property type="protein sequence ID" value="EPX64013.1"/>
    <property type="molecule type" value="Genomic_DNA"/>
</dbReference>
<organism evidence="3 4">
    <name type="scientific">Cystobacter fuscus (strain ATCC 25194 / DSM 2262 / NBRC 100088 / M29)</name>
    <dbReference type="NCBI Taxonomy" id="1242864"/>
    <lineage>
        <taxon>Bacteria</taxon>
        <taxon>Pseudomonadati</taxon>
        <taxon>Myxococcota</taxon>
        <taxon>Myxococcia</taxon>
        <taxon>Myxococcales</taxon>
        <taxon>Cystobacterineae</taxon>
        <taxon>Archangiaceae</taxon>
        <taxon>Cystobacter</taxon>
    </lineage>
</organism>
<evidence type="ECO:0008006" key="5">
    <source>
        <dbReference type="Google" id="ProtNLM"/>
    </source>
</evidence>
<dbReference type="OrthoDB" id="5518777at2"/>
<dbReference type="RefSeq" id="WP_002621327.1">
    <property type="nucleotide sequence ID" value="NZ_ANAH02000004.1"/>
</dbReference>
<sequence>MIRLPFVSAAVLTGMLLAAPQAEARFGKSSSTTESRDDSRETRDSRDSGSRTHDASPVNAPAPSPSPSHDSDSGRDDRPRGRPRYQPRPRYYTPPPPVVYVDPGPSYYVEPPAYHYVEPAPPSVVSAADEYLSHRYKNFLFGLDFQILREGAGAALHLGFEGDRLGLMLRAGALSLRADDGSGDTDSLALLSGHLSWAALKGDSGRLRLEGGLSMAQAPDITFVGPSVGVSAEYYLSDFFALEGRVHLTPVPYRQLDAAGGVVVYFGYKLFAFRAGMRMLVLNDAGLVDGVVHQDVLPGPYLSIGLTI</sequence>
<feature type="signal peptide" evidence="2">
    <location>
        <begin position="1"/>
        <end position="24"/>
    </location>
</feature>
<feature type="compositionally biased region" description="Basic and acidic residues" evidence="1">
    <location>
        <begin position="69"/>
        <end position="80"/>
    </location>
</feature>
<protein>
    <recommendedName>
        <fullName evidence="5">Outer membrane protein beta-barrel domain-containing protein</fullName>
    </recommendedName>
</protein>
<feature type="compositionally biased region" description="Basic and acidic residues" evidence="1">
    <location>
        <begin position="34"/>
        <end position="54"/>
    </location>
</feature>
<dbReference type="AlphaFoldDB" id="S9R508"/>
<evidence type="ECO:0000256" key="1">
    <source>
        <dbReference type="SAM" id="MobiDB-lite"/>
    </source>
</evidence>
<dbReference type="Proteomes" id="UP000011682">
    <property type="component" value="Unassembled WGS sequence"/>
</dbReference>
<name>S9R508_CYSF2</name>
<reference evidence="3" key="1">
    <citation type="submission" date="2013-05" db="EMBL/GenBank/DDBJ databases">
        <title>Genome assembly of Cystobacter fuscus DSM 2262.</title>
        <authorList>
            <person name="Sharma G."/>
            <person name="Khatri I."/>
            <person name="Kaur C."/>
            <person name="Mayilraj S."/>
            <person name="Subramanian S."/>
        </authorList>
    </citation>
    <scope>NUCLEOTIDE SEQUENCE [LARGE SCALE GENOMIC DNA]</scope>
    <source>
        <strain evidence="3">DSM 2262</strain>
    </source>
</reference>
<comment type="caution">
    <text evidence="3">The sequence shown here is derived from an EMBL/GenBank/DDBJ whole genome shotgun (WGS) entry which is preliminary data.</text>
</comment>
<keyword evidence="4" id="KW-1185">Reference proteome</keyword>
<evidence type="ECO:0000256" key="2">
    <source>
        <dbReference type="SAM" id="SignalP"/>
    </source>
</evidence>
<accession>S9R508</accession>